<proteinExistence type="predicted"/>
<evidence type="ECO:0000259" key="1">
    <source>
        <dbReference type="Pfam" id="PF07883"/>
    </source>
</evidence>
<dbReference type="RefSeq" id="WP_275712162.1">
    <property type="nucleotide sequence ID" value="NZ_JAKLTN010000005.1"/>
</dbReference>
<keyword evidence="3" id="KW-1185">Reference proteome</keyword>
<dbReference type="InterPro" id="IPR014710">
    <property type="entry name" value="RmlC-like_jellyroll"/>
</dbReference>
<evidence type="ECO:0000313" key="2">
    <source>
        <dbReference type="EMBL" id="MCG2578768.1"/>
    </source>
</evidence>
<organism evidence="2 3">
    <name type="scientific">Dechloromonas hankyongensis</name>
    <dbReference type="NCBI Taxonomy" id="2908002"/>
    <lineage>
        <taxon>Bacteria</taxon>
        <taxon>Pseudomonadati</taxon>
        <taxon>Pseudomonadota</taxon>
        <taxon>Betaproteobacteria</taxon>
        <taxon>Rhodocyclales</taxon>
        <taxon>Azonexaceae</taxon>
        <taxon>Dechloromonas</taxon>
    </lineage>
</organism>
<gene>
    <name evidence="2" type="ORF">LZ012_17355</name>
</gene>
<dbReference type="InterPro" id="IPR011051">
    <property type="entry name" value="RmlC_Cupin_sf"/>
</dbReference>
<dbReference type="InterPro" id="IPR013096">
    <property type="entry name" value="Cupin_2"/>
</dbReference>
<dbReference type="Gene3D" id="2.60.120.10">
    <property type="entry name" value="Jelly Rolls"/>
    <property type="match status" value="1"/>
</dbReference>
<reference evidence="2" key="1">
    <citation type="submission" date="2022-01" db="EMBL/GenBank/DDBJ databases">
        <authorList>
            <person name="Jo J.-H."/>
            <person name="Im W.-T."/>
        </authorList>
    </citation>
    <scope>NUCLEOTIDE SEQUENCE</scope>
    <source>
        <strain evidence="2">XY25</strain>
    </source>
</reference>
<sequence>MITNLPEVALPFPPDGMRAYLLQAERGQVVFFEILQDADIPPHSHGGQWGTVLAGTVELTIDGKTSTLTAGCSYTIPAGAVHSARLTAGTKFLDFFEESDRHKAK</sequence>
<dbReference type="EMBL" id="JAKLTN010000005">
    <property type="protein sequence ID" value="MCG2578768.1"/>
    <property type="molecule type" value="Genomic_DNA"/>
</dbReference>
<dbReference type="Proteomes" id="UP001165384">
    <property type="component" value="Unassembled WGS sequence"/>
</dbReference>
<accession>A0ABS9K6K4</accession>
<comment type="caution">
    <text evidence="2">The sequence shown here is derived from an EMBL/GenBank/DDBJ whole genome shotgun (WGS) entry which is preliminary data.</text>
</comment>
<dbReference type="Pfam" id="PF07883">
    <property type="entry name" value="Cupin_2"/>
    <property type="match status" value="1"/>
</dbReference>
<protein>
    <submittedName>
        <fullName evidence="2">Cupin domain-containing protein</fullName>
    </submittedName>
</protein>
<dbReference type="SUPFAM" id="SSF51182">
    <property type="entry name" value="RmlC-like cupins"/>
    <property type="match status" value="1"/>
</dbReference>
<evidence type="ECO:0000313" key="3">
    <source>
        <dbReference type="Proteomes" id="UP001165384"/>
    </source>
</evidence>
<name>A0ABS9K6K4_9RHOO</name>
<feature type="domain" description="Cupin type-2" evidence="1">
    <location>
        <begin position="32"/>
        <end position="88"/>
    </location>
</feature>